<gene>
    <name evidence="1" type="ORF">RCOM_0353880</name>
</gene>
<accession>B9ST32</accession>
<reference evidence="2" key="1">
    <citation type="journal article" date="2010" name="Nat. Biotechnol.">
        <title>Draft genome sequence of the oilseed species Ricinus communis.</title>
        <authorList>
            <person name="Chan A.P."/>
            <person name="Crabtree J."/>
            <person name="Zhao Q."/>
            <person name="Lorenzi H."/>
            <person name="Orvis J."/>
            <person name="Puiu D."/>
            <person name="Melake-Berhan A."/>
            <person name="Jones K.M."/>
            <person name="Redman J."/>
            <person name="Chen G."/>
            <person name="Cahoon E.B."/>
            <person name="Gedil M."/>
            <person name="Stanke M."/>
            <person name="Haas B.J."/>
            <person name="Wortman J.R."/>
            <person name="Fraser-Liggett C.M."/>
            <person name="Ravel J."/>
            <person name="Rabinowicz P.D."/>
        </authorList>
    </citation>
    <scope>NUCLEOTIDE SEQUENCE [LARGE SCALE GENOMIC DNA]</scope>
    <source>
        <strain evidence="2">cv. Hale</strain>
    </source>
</reference>
<protein>
    <submittedName>
        <fullName evidence="1">Uncharacterized protein</fullName>
    </submittedName>
</protein>
<dbReference type="InParanoid" id="B9ST32"/>
<evidence type="ECO:0000313" key="1">
    <source>
        <dbReference type="EMBL" id="EEF33264.1"/>
    </source>
</evidence>
<proteinExistence type="predicted"/>
<name>B9ST32_RICCO</name>
<dbReference type="AlphaFoldDB" id="B9ST32"/>
<dbReference type="Proteomes" id="UP000008311">
    <property type="component" value="Unassembled WGS sequence"/>
</dbReference>
<organism evidence="1 2">
    <name type="scientific">Ricinus communis</name>
    <name type="common">Castor bean</name>
    <dbReference type="NCBI Taxonomy" id="3988"/>
    <lineage>
        <taxon>Eukaryota</taxon>
        <taxon>Viridiplantae</taxon>
        <taxon>Streptophyta</taxon>
        <taxon>Embryophyta</taxon>
        <taxon>Tracheophyta</taxon>
        <taxon>Spermatophyta</taxon>
        <taxon>Magnoliopsida</taxon>
        <taxon>eudicotyledons</taxon>
        <taxon>Gunneridae</taxon>
        <taxon>Pentapetalae</taxon>
        <taxon>rosids</taxon>
        <taxon>fabids</taxon>
        <taxon>Malpighiales</taxon>
        <taxon>Euphorbiaceae</taxon>
        <taxon>Acalyphoideae</taxon>
        <taxon>Acalypheae</taxon>
        <taxon>Ricinus</taxon>
    </lineage>
</organism>
<evidence type="ECO:0000313" key="2">
    <source>
        <dbReference type="Proteomes" id="UP000008311"/>
    </source>
</evidence>
<sequence length="59" mass="6668">MFGKQCLANPNGGAQLSTLSQRAGFQPRWYYIIWVHDIERHAANLMNVLLGLALIDTRP</sequence>
<keyword evidence="2" id="KW-1185">Reference proteome</keyword>
<dbReference type="EMBL" id="EQ974120">
    <property type="protein sequence ID" value="EEF33264.1"/>
    <property type="molecule type" value="Genomic_DNA"/>
</dbReference>